<gene>
    <name evidence="1" type="ORF">CCACVL1_10601</name>
</gene>
<keyword evidence="2" id="KW-1185">Reference proteome</keyword>
<protein>
    <submittedName>
        <fullName evidence="1">Uncharacterized protein</fullName>
    </submittedName>
</protein>
<dbReference type="EMBL" id="AWWV01009663">
    <property type="protein sequence ID" value="OMO84889.1"/>
    <property type="molecule type" value="Genomic_DNA"/>
</dbReference>
<evidence type="ECO:0000313" key="1">
    <source>
        <dbReference type="EMBL" id="OMO84889.1"/>
    </source>
</evidence>
<sequence length="34" mass="3573">AEPEVTVTGNLLLIVLSPATTLELPLSPDEAQKL</sequence>
<feature type="non-terminal residue" evidence="1">
    <location>
        <position position="1"/>
    </location>
</feature>
<accession>A0A1R3IQL6</accession>
<dbReference type="Gramene" id="OMO84889">
    <property type="protein sequence ID" value="OMO84889"/>
    <property type="gene ID" value="CCACVL1_10601"/>
</dbReference>
<dbReference type="Proteomes" id="UP000188268">
    <property type="component" value="Unassembled WGS sequence"/>
</dbReference>
<proteinExistence type="predicted"/>
<reference evidence="1 2" key="1">
    <citation type="submission" date="2013-09" db="EMBL/GenBank/DDBJ databases">
        <title>Corchorus capsularis genome sequencing.</title>
        <authorList>
            <person name="Alam M."/>
            <person name="Haque M.S."/>
            <person name="Islam M.S."/>
            <person name="Emdad E.M."/>
            <person name="Islam M.M."/>
            <person name="Ahmed B."/>
            <person name="Halim A."/>
            <person name="Hossen Q.M.M."/>
            <person name="Hossain M.Z."/>
            <person name="Ahmed R."/>
            <person name="Khan M.M."/>
            <person name="Islam R."/>
            <person name="Rashid M.M."/>
            <person name="Khan S.A."/>
            <person name="Rahman M.S."/>
            <person name="Alam M."/>
        </authorList>
    </citation>
    <scope>NUCLEOTIDE SEQUENCE [LARGE SCALE GENOMIC DNA]</scope>
    <source>
        <strain evidence="2">cv. CVL-1</strain>
        <tissue evidence="1">Whole seedling</tissue>
    </source>
</reference>
<dbReference type="AlphaFoldDB" id="A0A1R3IQL6"/>
<comment type="caution">
    <text evidence="1">The sequence shown here is derived from an EMBL/GenBank/DDBJ whole genome shotgun (WGS) entry which is preliminary data.</text>
</comment>
<organism evidence="1 2">
    <name type="scientific">Corchorus capsularis</name>
    <name type="common">Jute</name>
    <dbReference type="NCBI Taxonomy" id="210143"/>
    <lineage>
        <taxon>Eukaryota</taxon>
        <taxon>Viridiplantae</taxon>
        <taxon>Streptophyta</taxon>
        <taxon>Embryophyta</taxon>
        <taxon>Tracheophyta</taxon>
        <taxon>Spermatophyta</taxon>
        <taxon>Magnoliopsida</taxon>
        <taxon>eudicotyledons</taxon>
        <taxon>Gunneridae</taxon>
        <taxon>Pentapetalae</taxon>
        <taxon>rosids</taxon>
        <taxon>malvids</taxon>
        <taxon>Malvales</taxon>
        <taxon>Malvaceae</taxon>
        <taxon>Grewioideae</taxon>
        <taxon>Apeibeae</taxon>
        <taxon>Corchorus</taxon>
    </lineage>
</organism>
<name>A0A1R3IQL6_COCAP</name>
<evidence type="ECO:0000313" key="2">
    <source>
        <dbReference type="Proteomes" id="UP000188268"/>
    </source>
</evidence>